<dbReference type="AlphaFoldDB" id="A0A5B8LD84"/>
<name>A0A5B8LD84_9SPHN</name>
<dbReference type="KEGG" id="spai:FPZ24_00385"/>
<evidence type="ECO:0000313" key="3">
    <source>
        <dbReference type="Proteomes" id="UP000315673"/>
    </source>
</evidence>
<dbReference type="Gene3D" id="2.40.70.10">
    <property type="entry name" value="Acid Proteases"/>
    <property type="match status" value="2"/>
</dbReference>
<evidence type="ECO:0000313" key="2">
    <source>
        <dbReference type="EMBL" id="QDZ06118.1"/>
    </source>
</evidence>
<dbReference type="InterPro" id="IPR001969">
    <property type="entry name" value="Aspartic_peptidase_AS"/>
</dbReference>
<accession>A0A5B8LD84</accession>
<protein>
    <recommendedName>
        <fullName evidence="4">Peptidase A2 domain-containing protein</fullName>
    </recommendedName>
</protein>
<dbReference type="CDD" id="cd05483">
    <property type="entry name" value="retropepsin_like_bacteria"/>
    <property type="match status" value="1"/>
</dbReference>
<evidence type="ECO:0008006" key="4">
    <source>
        <dbReference type="Google" id="ProtNLM"/>
    </source>
</evidence>
<feature type="signal peptide" evidence="1">
    <location>
        <begin position="1"/>
        <end position="21"/>
    </location>
</feature>
<dbReference type="Pfam" id="PF13650">
    <property type="entry name" value="Asp_protease_2"/>
    <property type="match status" value="1"/>
</dbReference>
<organism evidence="2 3">
    <name type="scientific">Sphingomonas panacisoli</name>
    <dbReference type="NCBI Taxonomy" id="1813879"/>
    <lineage>
        <taxon>Bacteria</taxon>
        <taxon>Pseudomonadati</taxon>
        <taxon>Pseudomonadota</taxon>
        <taxon>Alphaproteobacteria</taxon>
        <taxon>Sphingomonadales</taxon>
        <taxon>Sphingomonadaceae</taxon>
        <taxon>Sphingomonas</taxon>
    </lineage>
</organism>
<gene>
    <name evidence="2" type="ORF">FPZ24_00385</name>
</gene>
<sequence>MRRWGICIAMTASAMGMPLFAEGGQPQKDAGLPAGTVQPAAPSGETLGFRNASNRMTVPVQVDGKGPYAFIIDTGAERSVVSRELADTLGLDAGTRARLFDFMGASTVGTVKVASLSAGSLTTGEIEAPALAAANLGAPGMLGIDALQGHRLVIDFDRNRMTLATATKRPKGEFVVGAESRLGQLIVTQATFEGHPISVIIDTGSSVSVGNMAMRALAKRAPRPIGPINVSSVTGRSFDVNYVMIDNLHIGDMQIDKFGLSFADVAPFARFGLAEKPALILGMNSLKMFRRVEIDFVNRAIAFSLPRPKIDFTNTCRSYAACRSM</sequence>
<keyword evidence="1" id="KW-0732">Signal</keyword>
<dbReference type="OrthoDB" id="107347at2"/>
<dbReference type="InterPro" id="IPR034122">
    <property type="entry name" value="Retropepsin-like_bacterial"/>
</dbReference>
<feature type="chain" id="PRO_5022749636" description="Peptidase A2 domain-containing protein" evidence="1">
    <location>
        <begin position="22"/>
        <end position="325"/>
    </location>
</feature>
<dbReference type="InterPro" id="IPR021109">
    <property type="entry name" value="Peptidase_aspartic_dom_sf"/>
</dbReference>
<reference evidence="2 3" key="1">
    <citation type="submission" date="2019-07" db="EMBL/GenBank/DDBJ databases">
        <title>Full genome sequence of Sphingomonas sp. 4R-6-7(HKS19).</title>
        <authorList>
            <person name="Im W.-T."/>
        </authorList>
    </citation>
    <scope>NUCLEOTIDE SEQUENCE [LARGE SCALE GENOMIC DNA]</scope>
    <source>
        <strain evidence="2 3">HKS19</strain>
    </source>
</reference>
<dbReference type="Pfam" id="PF13975">
    <property type="entry name" value="gag-asp_proteas"/>
    <property type="match status" value="1"/>
</dbReference>
<dbReference type="GO" id="GO:0004190">
    <property type="term" value="F:aspartic-type endopeptidase activity"/>
    <property type="evidence" value="ECO:0007669"/>
    <property type="project" value="InterPro"/>
</dbReference>
<dbReference type="Proteomes" id="UP000315673">
    <property type="component" value="Chromosome"/>
</dbReference>
<evidence type="ECO:0000256" key="1">
    <source>
        <dbReference type="SAM" id="SignalP"/>
    </source>
</evidence>
<dbReference type="EMBL" id="CP042306">
    <property type="protein sequence ID" value="QDZ06118.1"/>
    <property type="molecule type" value="Genomic_DNA"/>
</dbReference>
<dbReference type="SUPFAM" id="SSF50630">
    <property type="entry name" value="Acid proteases"/>
    <property type="match status" value="2"/>
</dbReference>
<dbReference type="PROSITE" id="PS00141">
    <property type="entry name" value="ASP_PROTEASE"/>
    <property type="match status" value="2"/>
</dbReference>
<proteinExistence type="predicted"/>
<dbReference type="GO" id="GO:0006508">
    <property type="term" value="P:proteolysis"/>
    <property type="evidence" value="ECO:0007669"/>
    <property type="project" value="InterPro"/>
</dbReference>
<keyword evidence="3" id="KW-1185">Reference proteome</keyword>